<evidence type="ECO:0000313" key="8">
    <source>
        <dbReference type="Proteomes" id="UP000198847"/>
    </source>
</evidence>
<dbReference type="PANTHER" id="PTHR43303:SF4">
    <property type="entry name" value="NADPH DEHYDROGENASE C23G7.10C-RELATED"/>
    <property type="match status" value="1"/>
</dbReference>
<evidence type="ECO:0000256" key="3">
    <source>
        <dbReference type="ARBA" id="ARBA00022643"/>
    </source>
</evidence>
<dbReference type="Proteomes" id="UP000198847">
    <property type="component" value="Unassembled WGS sequence"/>
</dbReference>
<protein>
    <submittedName>
        <fullName evidence="7">NADPH2 dehydrogenase</fullName>
    </submittedName>
</protein>
<dbReference type="InterPro" id="IPR044152">
    <property type="entry name" value="YqjM-like"/>
</dbReference>
<evidence type="ECO:0000256" key="1">
    <source>
        <dbReference type="ARBA" id="ARBA00001917"/>
    </source>
</evidence>
<dbReference type="NCBIfam" id="NF010047">
    <property type="entry name" value="PRK13523.1"/>
    <property type="match status" value="1"/>
</dbReference>
<dbReference type="Gene3D" id="3.20.20.70">
    <property type="entry name" value="Aldolase class I"/>
    <property type="match status" value="1"/>
</dbReference>
<evidence type="ECO:0000256" key="2">
    <source>
        <dbReference type="ARBA" id="ARBA00022630"/>
    </source>
</evidence>
<evidence type="ECO:0000256" key="5">
    <source>
        <dbReference type="ARBA" id="ARBA00023002"/>
    </source>
</evidence>
<dbReference type="InterPro" id="IPR001155">
    <property type="entry name" value="OxRdtase_FMN_N"/>
</dbReference>
<dbReference type="InterPro" id="IPR013785">
    <property type="entry name" value="Aldolase_TIM"/>
</dbReference>
<dbReference type="EMBL" id="FODY01000021">
    <property type="protein sequence ID" value="SEP36334.1"/>
    <property type="molecule type" value="Genomic_DNA"/>
</dbReference>
<keyword evidence="2" id="KW-0285">Flavoprotein</keyword>
<dbReference type="GO" id="GO:0050661">
    <property type="term" value="F:NADP binding"/>
    <property type="evidence" value="ECO:0007669"/>
    <property type="project" value="InterPro"/>
</dbReference>
<dbReference type="CDD" id="cd02932">
    <property type="entry name" value="OYE_YqiM_FMN"/>
    <property type="match status" value="1"/>
</dbReference>
<evidence type="ECO:0000259" key="6">
    <source>
        <dbReference type="Pfam" id="PF00724"/>
    </source>
</evidence>
<evidence type="ECO:0000313" key="7">
    <source>
        <dbReference type="EMBL" id="SEP36334.1"/>
    </source>
</evidence>
<dbReference type="GO" id="GO:0010181">
    <property type="term" value="F:FMN binding"/>
    <property type="evidence" value="ECO:0007669"/>
    <property type="project" value="InterPro"/>
</dbReference>
<dbReference type="PANTHER" id="PTHR43303">
    <property type="entry name" value="NADPH DEHYDROGENASE C23G7.10C-RELATED"/>
    <property type="match status" value="1"/>
</dbReference>
<keyword evidence="5" id="KW-0560">Oxidoreductase</keyword>
<dbReference type="SUPFAM" id="SSF51395">
    <property type="entry name" value="FMN-linked oxidoreductases"/>
    <property type="match status" value="1"/>
</dbReference>
<accession>A0A1H8X8S7</accession>
<keyword evidence="4" id="KW-0521">NADP</keyword>
<dbReference type="OrthoDB" id="9772736at2"/>
<dbReference type="Pfam" id="PF00724">
    <property type="entry name" value="Oxidored_FMN"/>
    <property type="match status" value="1"/>
</dbReference>
<evidence type="ECO:0000256" key="4">
    <source>
        <dbReference type="ARBA" id="ARBA00022857"/>
    </source>
</evidence>
<dbReference type="GO" id="GO:0003959">
    <property type="term" value="F:NADPH dehydrogenase activity"/>
    <property type="evidence" value="ECO:0007669"/>
    <property type="project" value="InterPro"/>
</dbReference>
<keyword evidence="8" id="KW-1185">Reference proteome</keyword>
<comment type="cofactor">
    <cofactor evidence="1">
        <name>FMN</name>
        <dbReference type="ChEBI" id="CHEBI:58210"/>
    </cofactor>
</comment>
<keyword evidence="3" id="KW-0288">FMN</keyword>
<reference evidence="7 8" key="1">
    <citation type="submission" date="2016-10" db="EMBL/GenBank/DDBJ databases">
        <authorList>
            <person name="de Groot N.N."/>
        </authorList>
    </citation>
    <scope>NUCLEOTIDE SEQUENCE [LARGE SCALE GENOMIC DNA]</scope>
    <source>
        <strain evidence="7 8">DSM 13305</strain>
    </source>
</reference>
<dbReference type="RefSeq" id="WP_091749401.1">
    <property type="nucleotide sequence ID" value="NZ_FODY01000021.1"/>
</dbReference>
<organism evidence="7 8">
    <name type="scientific">Propionispora vibrioides</name>
    <dbReference type="NCBI Taxonomy" id="112903"/>
    <lineage>
        <taxon>Bacteria</taxon>
        <taxon>Bacillati</taxon>
        <taxon>Bacillota</taxon>
        <taxon>Negativicutes</taxon>
        <taxon>Selenomonadales</taxon>
        <taxon>Sporomusaceae</taxon>
        <taxon>Propionispora</taxon>
    </lineage>
</organism>
<name>A0A1H8X8S7_9FIRM</name>
<proteinExistence type="predicted"/>
<dbReference type="AlphaFoldDB" id="A0A1H8X8S7"/>
<feature type="domain" description="NADH:flavin oxidoreductase/NADH oxidase N-terminal" evidence="6">
    <location>
        <begin position="2"/>
        <end position="319"/>
    </location>
</feature>
<gene>
    <name evidence="7" type="ORF">SAMN04490178_12133</name>
</gene>
<dbReference type="STRING" id="112903.SAMN04490178_12133"/>
<sequence length="336" mass="36669">MLFSPFSLKKLSLRNRIVMPPMCMYMAGRDGLPNDWHATHYASRAVGQVGLIIVEATGVEDRGRISARDLGLWNDAQRDGLKKIVELVHAQGASIAIQLNHAGRKSEVEYLEPVAPSALPFSEEYRVPKSLSVSEIREIVAHFAAAARRAVEAGFDAIEIHGAHGYLINQFMSPLVNQRTDEYGGSSANRGRLLGEVLEAVKAVTPTDMPVWVRVSAEEYEPQGNGPETVAEIINQVKAKGLDAVHVSSGGVTSFRVKAYPGYQVDMAWRIKAQTGLPVIGGGLVTGAREAEHILKADVDLVFLGRELLRNPYWPLQAAGALGEEIAWPEPYLRGK</sequence>